<dbReference type="Pfam" id="PF24401">
    <property type="entry name" value="iHD-CE"/>
    <property type="match status" value="1"/>
</dbReference>
<dbReference type="SUPFAM" id="SSF55874">
    <property type="entry name" value="ATPase domain of HSP90 chaperone/DNA topoisomerase II/histidine kinase"/>
    <property type="match status" value="1"/>
</dbReference>
<dbReference type="OrthoDB" id="9802640at2"/>
<dbReference type="InterPro" id="IPR056506">
    <property type="entry name" value="iHD-CE"/>
</dbReference>
<evidence type="ECO:0000259" key="1">
    <source>
        <dbReference type="Pfam" id="PF00656"/>
    </source>
</evidence>
<evidence type="ECO:0008006" key="6">
    <source>
        <dbReference type="Google" id="ProtNLM"/>
    </source>
</evidence>
<evidence type="ECO:0000313" key="5">
    <source>
        <dbReference type="Proteomes" id="UP000287547"/>
    </source>
</evidence>
<dbReference type="InterPro" id="IPR056507">
    <property type="entry name" value="wHTH-HSP90_Na-assoc"/>
</dbReference>
<dbReference type="Pfam" id="PF00656">
    <property type="entry name" value="Peptidase_C14"/>
    <property type="match status" value="1"/>
</dbReference>
<feature type="domain" description="iHD-CE" evidence="2">
    <location>
        <begin position="254"/>
        <end position="577"/>
    </location>
</feature>
<dbReference type="InterPro" id="IPR036890">
    <property type="entry name" value="HATPase_C_sf"/>
</dbReference>
<reference evidence="4 5" key="1">
    <citation type="submission" date="2018-05" db="EMBL/GenBank/DDBJ databases">
        <title>Evolution of GPA BGCs.</title>
        <authorList>
            <person name="Waglechner N."/>
            <person name="Wright G.D."/>
        </authorList>
    </citation>
    <scope>NUCLEOTIDE SEQUENCE [LARGE SCALE GENOMIC DNA]</scope>
    <source>
        <strain evidence="4 5">A82846</strain>
    </source>
</reference>
<dbReference type="Proteomes" id="UP000287547">
    <property type="component" value="Unassembled WGS sequence"/>
</dbReference>
<dbReference type="EMBL" id="QHKI01000031">
    <property type="protein sequence ID" value="RSM79971.1"/>
    <property type="molecule type" value="Genomic_DNA"/>
</dbReference>
<dbReference type="Pfam" id="PF24410">
    <property type="entry name" value="wHTH-HSP90_Na-assoc"/>
    <property type="match status" value="1"/>
</dbReference>
<feature type="domain" description="Peptidase C14 caspase" evidence="1">
    <location>
        <begin position="30"/>
        <end position="235"/>
    </location>
</feature>
<dbReference type="InterPro" id="IPR029030">
    <property type="entry name" value="Caspase-like_dom_sf"/>
</dbReference>
<sequence>MALQPGRMALLVGVPGCGDSELFEDLPVEAIRQDISRMRDVLLESGYQIEVLGVAPDEPKGETVVRTEASHGWCVRAIRDICGRVPEEGTLLIYFSGHGLRIGGRDYLVPSDATRSLSGPGPDPDSLLDMDLSKHVGHCKAKLVAFVVDACRSTSDETIDLAQLQGIPRLPNGVFRLAMGCDTGEVCGYNTRGSYFTRELTKGLSTRSSARTMAEVLAVARVGLRAVGQTPRLESTGAVDDIPICDSVTVFDSWQRAATDAALWSLTGPVPTDLPAALSQHIEAYAKVVNEIVQSIEIDDPWFDQTYSGRLLARMADVVPRPEGLTPVETALTVLAPFLREAVLALALFDVRDLDVRDVSRTFRAGLRGDLEMVYESFGHLTRRAGELEGEDADALVMWLVYSWLIGREDVWVRDDVLTWCRDAARSILNAAGRPAHPSAVEDAARVLHALARMAGASTDVTDLPASADEVCRTVPIGRLLALAGVLAVDPRRLSPVVAEHIGLRDPLPLAELRDVISNLRWAREKDRLHLAAACPHPAIHMGLVDVAAEAELLRSECTDLTDSLPGTITAQRLHPASSPAGMAYQKPLLRFRVAADKIQRLLMGSQLYEDENAAIRELYQNALDACRYRHMRFRFNYLTSPEDIPWQGRITFRQDTDDDGPYIDCEDNGVGMSLRVLEKAFAEAGTRFVHSDEFRREQARWHRADPELRLYPNSQFGIGVLSYFMLAREVTVWTVPTNHNGTVAGERYEVVISGEGSLFRIRPTQDVPSGIRNGGTVVRLHLAGKKAPDLAEVLSKRVMYAEYDVTAPGFRLTADELRMPEREAEVLRATPHVWWTDQQGAHLADGIVTLPKATRMLDWAFELDEDPRHPVHGVIVNFAGRHLPTLNVSRTAVLECDEDWLRSELDTAIEALVQWQALSVSWLWTMYAKDKRLALQITHRLAGERLRMRPRADSAVVTLRDVGCWPTDARLLQSSNAAFPPADDDWLLPWRYRCWELAGEVLLRETDGLPVPDSLTGYPNPLLNLPRRSDSVSPADLLQAVDEGQPDPWPALRPFILLGLDPRGARWVSEIDANVAHAARILYDTVTMGRVPLVDLLRLCTQFHVSPRELWSRTLDLSPPIRGFRTLETSSLGDFIPDITDVRLVGPEGYIYETVTSMSVERALLVAKAFGLPIHDIAARLARLGPAGVWSAFPVGWSGSVSFDVRDPVQRFVLELDHVPSIVDIAQLAIARDKPIAETCRSVQQVLDTTGLVVELPDLSTVPEEVPPIVVSRLLKGFNAPSQWVDRLLTLLDHVDRCRRDVAADVLAKATDVVAPHWQIPVRPSWPQILRILGSRHPMVPHGVRKWLLEHSDVTPELDEDTFDAAYQRARLAELVTTAKGLWRKPTALDLVRFVRSKGSVAEIVESLQWFKVLGADVPSWNDGLQDLKPDVYDLAMCEENVRFQRPFVPLPDDLVTPLHLVRVAGRFGWDLKRTYDRFVKLEPLGIRLAMDRDVVPGGIVHWQDLIVLTTSLDGWPPVLTGDVGDGEIERAAAAVGEEPPVTRQRLCRYATLFGLRVKENDGD</sequence>
<dbReference type="GO" id="GO:0004197">
    <property type="term" value="F:cysteine-type endopeptidase activity"/>
    <property type="evidence" value="ECO:0007669"/>
    <property type="project" value="InterPro"/>
</dbReference>
<name>A0A428Z2M3_KIBAR</name>
<organism evidence="4 5">
    <name type="scientific">Kibdelosporangium aridum</name>
    <dbReference type="NCBI Taxonomy" id="2030"/>
    <lineage>
        <taxon>Bacteria</taxon>
        <taxon>Bacillati</taxon>
        <taxon>Actinomycetota</taxon>
        <taxon>Actinomycetes</taxon>
        <taxon>Pseudonocardiales</taxon>
        <taxon>Pseudonocardiaceae</taxon>
        <taxon>Kibdelosporangium</taxon>
    </lineage>
</organism>
<dbReference type="InterPro" id="IPR011600">
    <property type="entry name" value="Pept_C14_caspase"/>
</dbReference>
<dbReference type="Gene3D" id="3.30.565.10">
    <property type="entry name" value="Histidine kinase-like ATPase, C-terminal domain"/>
    <property type="match status" value="1"/>
</dbReference>
<gene>
    <name evidence="4" type="ORF">DMH04_30685</name>
</gene>
<feature type="domain" description="wHTH-Hsp90 Na associated" evidence="3">
    <location>
        <begin position="1502"/>
        <end position="1551"/>
    </location>
</feature>
<evidence type="ECO:0000259" key="3">
    <source>
        <dbReference type="Pfam" id="PF24410"/>
    </source>
</evidence>
<protein>
    <recommendedName>
        <fullName evidence="6">Caspase domain-containing protein</fullName>
    </recommendedName>
</protein>
<evidence type="ECO:0000313" key="4">
    <source>
        <dbReference type="EMBL" id="RSM79971.1"/>
    </source>
</evidence>
<dbReference type="GO" id="GO:0006508">
    <property type="term" value="P:proteolysis"/>
    <property type="evidence" value="ECO:0007669"/>
    <property type="project" value="InterPro"/>
</dbReference>
<proteinExistence type="predicted"/>
<dbReference type="SUPFAM" id="SSF52129">
    <property type="entry name" value="Caspase-like"/>
    <property type="match status" value="1"/>
</dbReference>
<comment type="caution">
    <text evidence="4">The sequence shown here is derived from an EMBL/GenBank/DDBJ whole genome shotgun (WGS) entry which is preliminary data.</text>
</comment>
<dbReference type="Gene3D" id="3.40.50.1460">
    <property type="match status" value="1"/>
</dbReference>
<evidence type="ECO:0000259" key="2">
    <source>
        <dbReference type="Pfam" id="PF24401"/>
    </source>
</evidence>
<accession>A0A428Z2M3</accession>